<evidence type="ECO:0000256" key="1">
    <source>
        <dbReference type="SAM" id="MobiDB-lite"/>
    </source>
</evidence>
<evidence type="ECO:0000313" key="4">
    <source>
        <dbReference type="Proteomes" id="UP001374535"/>
    </source>
</evidence>
<dbReference type="GO" id="GO:0006508">
    <property type="term" value="P:proteolysis"/>
    <property type="evidence" value="ECO:0007669"/>
    <property type="project" value="InterPro"/>
</dbReference>
<dbReference type="InterPro" id="IPR038765">
    <property type="entry name" value="Papain-like_cys_pep_sf"/>
</dbReference>
<dbReference type="SUPFAM" id="SSF54001">
    <property type="entry name" value="Cysteine proteinases"/>
    <property type="match status" value="1"/>
</dbReference>
<dbReference type="GO" id="GO:0008234">
    <property type="term" value="F:cysteine-type peptidase activity"/>
    <property type="evidence" value="ECO:0007669"/>
    <property type="project" value="InterPro"/>
</dbReference>
<name>A0AAQ3S3D6_VIGMU</name>
<feature type="domain" description="Peptidase C1A papain C-terminal" evidence="2">
    <location>
        <begin position="259"/>
        <end position="317"/>
    </location>
</feature>
<keyword evidence="4" id="KW-1185">Reference proteome</keyword>
<feature type="region of interest" description="Disordered" evidence="1">
    <location>
        <begin position="81"/>
        <end position="100"/>
    </location>
</feature>
<organism evidence="3 4">
    <name type="scientific">Vigna mungo</name>
    <name type="common">Black gram</name>
    <name type="synonym">Phaseolus mungo</name>
    <dbReference type="NCBI Taxonomy" id="3915"/>
    <lineage>
        <taxon>Eukaryota</taxon>
        <taxon>Viridiplantae</taxon>
        <taxon>Streptophyta</taxon>
        <taxon>Embryophyta</taxon>
        <taxon>Tracheophyta</taxon>
        <taxon>Spermatophyta</taxon>
        <taxon>Magnoliopsida</taxon>
        <taxon>eudicotyledons</taxon>
        <taxon>Gunneridae</taxon>
        <taxon>Pentapetalae</taxon>
        <taxon>rosids</taxon>
        <taxon>fabids</taxon>
        <taxon>Fabales</taxon>
        <taxon>Fabaceae</taxon>
        <taxon>Papilionoideae</taxon>
        <taxon>50 kb inversion clade</taxon>
        <taxon>NPAAA clade</taxon>
        <taxon>indigoferoid/millettioid clade</taxon>
        <taxon>Phaseoleae</taxon>
        <taxon>Vigna</taxon>
    </lineage>
</organism>
<dbReference type="Pfam" id="PF00112">
    <property type="entry name" value="Peptidase_C1"/>
    <property type="match status" value="1"/>
</dbReference>
<sequence>MDRTVQQTARAAPPRVALPVTLLPKSPLEILLLTPKKDDHCSVEKCPNGRIPNGQINKTKTRSRKHPQSSKYSKTKVRTYDPVCSPLSAPGPPPEVSPMEPPRYRNTLRLEDLPPFPRMNYSPLLENIGKECLTGKTGRKDQWWFNRTEDQWWFVNRGKLGTLKGRILTSSERSSGWYRLEGGEFLSLQKTKFMKKKKICMQKELRCFLLTFTPAVGQYYAATCFPLPPSNFSYSATWFPLTGIFPAKPSLHGLQEKGINCLQKLKNVKVVSIDSYEDVNSYDELALKKAVANQPVSVAIEEGGREFQLYSSVSFQSDFIHDLGRCAYCIERSRMGRSKVQSFDSK</sequence>
<dbReference type="Gene3D" id="3.90.70.10">
    <property type="entry name" value="Cysteine proteinases"/>
    <property type="match status" value="1"/>
</dbReference>
<feature type="region of interest" description="Disordered" evidence="1">
    <location>
        <begin position="39"/>
        <end position="76"/>
    </location>
</feature>
<protein>
    <recommendedName>
        <fullName evidence="2">Peptidase C1A papain C-terminal domain-containing protein</fullName>
    </recommendedName>
</protein>
<feature type="compositionally biased region" description="Pro residues" evidence="1">
    <location>
        <begin position="89"/>
        <end position="100"/>
    </location>
</feature>
<evidence type="ECO:0000313" key="3">
    <source>
        <dbReference type="EMBL" id="WVZ17739.1"/>
    </source>
</evidence>
<dbReference type="InterPro" id="IPR000668">
    <property type="entry name" value="Peptidase_C1A_C"/>
</dbReference>
<reference evidence="3 4" key="1">
    <citation type="journal article" date="2023" name="Life. Sci Alliance">
        <title>Evolutionary insights into 3D genome organization and epigenetic landscape of Vigna mungo.</title>
        <authorList>
            <person name="Junaid A."/>
            <person name="Singh B."/>
            <person name="Bhatia S."/>
        </authorList>
    </citation>
    <scope>NUCLEOTIDE SEQUENCE [LARGE SCALE GENOMIC DNA]</scope>
    <source>
        <strain evidence="3">Urdbean</strain>
    </source>
</reference>
<dbReference type="AlphaFoldDB" id="A0AAQ3S3D6"/>
<dbReference type="EMBL" id="CP144698">
    <property type="protein sequence ID" value="WVZ17739.1"/>
    <property type="molecule type" value="Genomic_DNA"/>
</dbReference>
<feature type="compositionally biased region" description="Basic residues" evidence="1">
    <location>
        <begin position="59"/>
        <end position="76"/>
    </location>
</feature>
<dbReference type="Proteomes" id="UP001374535">
    <property type="component" value="Chromosome 3"/>
</dbReference>
<gene>
    <name evidence="3" type="ORF">V8G54_010721</name>
</gene>
<proteinExistence type="predicted"/>
<accession>A0AAQ3S3D6</accession>
<evidence type="ECO:0000259" key="2">
    <source>
        <dbReference type="Pfam" id="PF00112"/>
    </source>
</evidence>